<dbReference type="Gene3D" id="3.40.630.30">
    <property type="match status" value="2"/>
</dbReference>
<dbReference type="InterPro" id="IPR016181">
    <property type="entry name" value="Acyl_CoA_acyltransferase"/>
</dbReference>
<dbReference type="PROSITE" id="PS51186">
    <property type="entry name" value="GNAT"/>
    <property type="match status" value="2"/>
</dbReference>
<feature type="domain" description="N-acetyltransferase" evidence="1">
    <location>
        <begin position="294"/>
        <end position="441"/>
    </location>
</feature>
<dbReference type="GO" id="GO:0008999">
    <property type="term" value="F:protein-N-terminal-alanine acetyltransferase activity"/>
    <property type="evidence" value="ECO:0007669"/>
    <property type="project" value="TreeGrafter"/>
</dbReference>
<sequence length="441" mass="49745">MPRNSWHHKFADLWRFSWYLAETTIVCMPACRRSPTEARSTLSTLTNAFQQPIGHPVPDWSARPRPERIVLEGRYCRLEPLDAERHAADLHAAYAQAPDGSDWTYLAHGPYADESSYRDYARTAQASPDPLHYTVIDRATGRAVGTLALMRIDPANGVIEVGSVTFSPLLKRTPISTEAQFLLMKYAFDTLGYRRYEWKCDDLNLPSRKAAARLGFRYEGTFRQAIVYRSRNRDTAWFSIIDGEWPDVRAAFDAWLAPENFDAQGEQRESLTAIRHAQASARDAASRAQDATRVTVRPLVAADEAAWRPLWQGYQKFYDTALSDAVFATTWARLMDPAEPMFVLGAFDASGALVGIVHSIYHRSCWTEGPYCYLQDLYTAPDARGQGAGGALIEAVYEHARDAGASRVYWLTHETNTTARALYDKLANNAGFIQYRHDVKK</sequence>
<dbReference type="InterPro" id="IPR051908">
    <property type="entry name" value="Ribosomal_N-acetyltransferase"/>
</dbReference>
<dbReference type="Pfam" id="PF00583">
    <property type="entry name" value="Acetyltransf_1"/>
    <property type="match status" value="1"/>
</dbReference>
<organism evidence="2 3">
    <name type="scientific">Burkholderia lata (strain ATCC 17760 / DSM 23089 / LMG 22485 / NCIMB 9086 / R18194 / 383)</name>
    <dbReference type="NCBI Taxonomy" id="482957"/>
    <lineage>
        <taxon>Bacteria</taxon>
        <taxon>Pseudomonadati</taxon>
        <taxon>Pseudomonadota</taxon>
        <taxon>Betaproteobacteria</taxon>
        <taxon>Burkholderiales</taxon>
        <taxon>Burkholderiaceae</taxon>
        <taxon>Burkholderia</taxon>
        <taxon>Burkholderia cepacia complex</taxon>
    </lineage>
</organism>
<dbReference type="Proteomes" id="UP000494218">
    <property type="component" value="Unassembled WGS sequence"/>
</dbReference>
<dbReference type="PANTHER" id="PTHR43441:SF2">
    <property type="entry name" value="FAMILY ACETYLTRANSFERASE, PUTATIVE (AFU_ORTHOLOGUE AFUA_7G00850)-RELATED"/>
    <property type="match status" value="1"/>
</dbReference>
<dbReference type="FunFam" id="3.40.630.30:FF:000047">
    <property type="entry name" value="Acetyltransferase, GNAT family"/>
    <property type="match status" value="1"/>
</dbReference>
<dbReference type="InterPro" id="IPR000182">
    <property type="entry name" value="GNAT_dom"/>
</dbReference>
<dbReference type="Pfam" id="PF13302">
    <property type="entry name" value="Acetyltransf_3"/>
    <property type="match status" value="1"/>
</dbReference>
<feature type="domain" description="N-acetyltransferase" evidence="1">
    <location>
        <begin position="76"/>
        <end position="234"/>
    </location>
</feature>
<dbReference type="PANTHER" id="PTHR43441">
    <property type="entry name" value="RIBOSOMAL-PROTEIN-SERINE ACETYLTRANSFERASE"/>
    <property type="match status" value="1"/>
</dbReference>
<dbReference type="CDD" id="cd04301">
    <property type="entry name" value="NAT_SF"/>
    <property type="match status" value="1"/>
</dbReference>
<evidence type="ECO:0000313" key="2">
    <source>
        <dbReference type="EMBL" id="VWB39272.1"/>
    </source>
</evidence>
<evidence type="ECO:0000259" key="1">
    <source>
        <dbReference type="PROSITE" id="PS51186"/>
    </source>
</evidence>
<dbReference type="SUPFAM" id="SSF55729">
    <property type="entry name" value="Acyl-CoA N-acyltransferases (Nat)"/>
    <property type="match status" value="2"/>
</dbReference>
<accession>A0A6P2J631</accession>
<protein>
    <submittedName>
        <fullName evidence="2">GCN5 family acetyltransferase</fullName>
    </submittedName>
</protein>
<dbReference type="EMBL" id="CABVPW010000006">
    <property type="protein sequence ID" value="VWB39272.1"/>
    <property type="molecule type" value="Genomic_DNA"/>
</dbReference>
<keyword evidence="2" id="KW-0808">Transferase</keyword>
<dbReference type="AlphaFoldDB" id="A0A6P2J631"/>
<dbReference type="GO" id="GO:1990189">
    <property type="term" value="F:protein N-terminal-serine acetyltransferase activity"/>
    <property type="evidence" value="ECO:0007669"/>
    <property type="project" value="TreeGrafter"/>
</dbReference>
<gene>
    <name evidence="2" type="ORF">BLA23254_01737</name>
</gene>
<evidence type="ECO:0000313" key="3">
    <source>
        <dbReference type="Proteomes" id="UP000494218"/>
    </source>
</evidence>
<name>A0A6P2J631_BURL3</name>
<reference evidence="2 3" key="1">
    <citation type="submission" date="2019-09" db="EMBL/GenBank/DDBJ databases">
        <authorList>
            <person name="Depoorter E."/>
        </authorList>
    </citation>
    <scope>NUCLEOTIDE SEQUENCE [LARGE SCALE GENOMIC DNA]</scope>
    <source>
        <strain evidence="2">LMG 23254</strain>
    </source>
</reference>
<proteinExistence type="predicted"/>